<comment type="catalytic activity">
    <reaction evidence="4">
        <text>O-phospho-L-tyrosyl-[protein] + H2O = L-tyrosyl-[protein] + phosphate</text>
        <dbReference type="Rhea" id="RHEA:10684"/>
        <dbReference type="Rhea" id="RHEA-COMP:10136"/>
        <dbReference type="Rhea" id="RHEA-COMP:20101"/>
        <dbReference type="ChEBI" id="CHEBI:15377"/>
        <dbReference type="ChEBI" id="CHEBI:43474"/>
        <dbReference type="ChEBI" id="CHEBI:46858"/>
        <dbReference type="ChEBI" id="CHEBI:61978"/>
        <dbReference type="EC" id="3.1.3.48"/>
    </reaction>
</comment>
<sequence length="260" mass="28524">MTCHITDFIDMHCHILPGVDDGPADLAQSTTLAQIYTQAGIAAVVATPHFLPGTSWATPAATVHRLVDELQHHLNQLSIPLRVMAGMEIAFHRKLEQRLRAGDVLPLADSSYYLIEPAFQGDQGECVSLLTALQLDGFHFILAHPERIEGFQQSPHLLGQLAEQGVLLQVNTGSLLGRFGSTCHRIAAELKEQGHLHFLASDAHDAARRGPLTATDWQQILELPGGPELLHRCCQNSARLIFATDDQAPHDPSLFRNQQP</sequence>
<dbReference type="OrthoDB" id="9788539at2"/>
<dbReference type="EC" id="3.1.3.48" evidence="2"/>
<evidence type="ECO:0000256" key="2">
    <source>
        <dbReference type="ARBA" id="ARBA00013064"/>
    </source>
</evidence>
<reference evidence="5 6" key="1">
    <citation type="submission" date="2016-11" db="EMBL/GenBank/DDBJ databases">
        <authorList>
            <person name="Jaros S."/>
            <person name="Januszkiewicz K."/>
            <person name="Wedrychowicz H."/>
        </authorList>
    </citation>
    <scope>NUCLEOTIDE SEQUENCE [LARGE SCALE GENOMIC DNA]</scope>
    <source>
        <strain evidence="5 6">DSM 9705</strain>
    </source>
</reference>
<dbReference type="RefSeq" id="WP_073377435.1">
    <property type="nucleotide sequence ID" value="NZ_FQXS01000019.1"/>
</dbReference>
<dbReference type="SUPFAM" id="SSF89550">
    <property type="entry name" value="PHP domain-like"/>
    <property type="match status" value="1"/>
</dbReference>
<keyword evidence="6" id="KW-1185">Reference proteome</keyword>
<dbReference type="InterPro" id="IPR016195">
    <property type="entry name" value="Pol/histidinol_Pase-like"/>
</dbReference>
<evidence type="ECO:0000256" key="1">
    <source>
        <dbReference type="ARBA" id="ARBA00005750"/>
    </source>
</evidence>
<dbReference type="PANTHER" id="PTHR39181">
    <property type="entry name" value="TYROSINE-PROTEIN PHOSPHATASE YWQE"/>
    <property type="match status" value="1"/>
</dbReference>
<evidence type="ECO:0000256" key="4">
    <source>
        <dbReference type="ARBA" id="ARBA00051722"/>
    </source>
</evidence>
<comment type="similarity">
    <text evidence="1">Belongs to the metallo-dependent hydrolases superfamily. CpsB/CapC family.</text>
</comment>
<dbReference type="EMBL" id="FQXS01000019">
    <property type="protein sequence ID" value="SHH98401.1"/>
    <property type="molecule type" value="Genomic_DNA"/>
</dbReference>
<dbReference type="Pfam" id="PF19567">
    <property type="entry name" value="CpsB_CapC"/>
    <property type="match status" value="1"/>
</dbReference>
<dbReference type="GO" id="GO:0030145">
    <property type="term" value="F:manganese ion binding"/>
    <property type="evidence" value="ECO:0007669"/>
    <property type="project" value="InterPro"/>
</dbReference>
<protein>
    <recommendedName>
        <fullName evidence="2">protein-tyrosine-phosphatase</fullName>
        <ecNumber evidence="2">3.1.3.48</ecNumber>
    </recommendedName>
</protein>
<organism evidence="5 6">
    <name type="scientific">Desulfofustis glycolicus DSM 9705</name>
    <dbReference type="NCBI Taxonomy" id="1121409"/>
    <lineage>
        <taxon>Bacteria</taxon>
        <taxon>Pseudomonadati</taxon>
        <taxon>Thermodesulfobacteriota</taxon>
        <taxon>Desulfobulbia</taxon>
        <taxon>Desulfobulbales</taxon>
        <taxon>Desulfocapsaceae</taxon>
        <taxon>Desulfofustis</taxon>
    </lineage>
</organism>
<dbReference type="Proteomes" id="UP000184139">
    <property type="component" value="Unassembled WGS sequence"/>
</dbReference>
<keyword evidence="3" id="KW-0378">Hydrolase</keyword>
<dbReference type="STRING" id="1121409.SAMN02745124_03036"/>
<name>A0A1M5XF28_9BACT</name>
<accession>A0A1M5XF28</accession>
<proteinExistence type="inferred from homology"/>
<dbReference type="PANTHER" id="PTHR39181:SF1">
    <property type="entry name" value="TYROSINE-PROTEIN PHOSPHATASE YWQE"/>
    <property type="match status" value="1"/>
</dbReference>
<dbReference type="InterPro" id="IPR016667">
    <property type="entry name" value="Caps_polysacc_synth_CpsB/CapC"/>
</dbReference>
<evidence type="ECO:0000313" key="5">
    <source>
        <dbReference type="EMBL" id="SHH98401.1"/>
    </source>
</evidence>
<evidence type="ECO:0000256" key="3">
    <source>
        <dbReference type="ARBA" id="ARBA00022801"/>
    </source>
</evidence>
<dbReference type="AlphaFoldDB" id="A0A1M5XF28"/>
<evidence type="ECO:0000313" key="6">
    <source>
        <dbReference type="Proteomes" id="UP000184139"/>
    </source>
</evidence>
<dbReference type="Gene3D" id="3.20.20.140">
    <property type="entry name" value="Metal-dependent hydrolases"/>
    <property type="match status" value="1"/>
</dbReference>
<dbReference type="GO" id="GO:0004725">
    <property type="term" value="F:protein tyrosine phosphatase activity"/>
    <property type="evidence" value="ECO:0007669"/>
    <property type="project" value="UniProtKB-EC"/>
</dbReference>
<gene>
    <name evidence="5" type="ORF">SAMN02745124_03036</name>
</gene>
<dbReference type="PIRSF" id="PIRSF016557">
    <property type="entry name" value="Caps_synth_CpsB"/>
    <property type="match status" value="1"/>
</dbReference>